<protein>
    <submittedName>
        <fullName evidence="6">Nucleoporin Pom152</fullName>
    </submittedName>
</protein>
<dbReference type="InterPro" id="IPR056541">
    <property type="entry name" value="Ig-like_POM152"/>
</dbReference>
<dbReference type="EMBL" id="CAHR02000018">
    <property type="protein sequence ID" value="CCG80916.1"/>
    <property type="molecule type" value="Genomic_DNA"/>
</dbReference>
<evidence type="ECO:0000259" key="1">
    <source>
        <dbReference type="Pfam" id="PF23664"/>
    </source>
</evidence>
<sequence>MSDGSSSKPIVNARDEGMLISETIADAPTQRFYATSLFVFLQALKFYDYIQLYGAPPSAETVFAIKWIGIDAAYLLLIPKLKIPWLSFKLTTSILQIVLFGLFNVCLSARIPVSVSGVAAALLKLVYDRELSVLEHNVKVSDILNNSSRILGKHTVNILPESTAKLNPHGACYCVDLDSKPIFIPIRLNSTIPMLVQYSRIDPDSNDVIHYNISGKRLKTLLKHSDHKTNVWDLALEATEPGLYRIDRVQDSSRLDVRLYRSQALVVRCPTATLVIPERLKSSPDRCTGEMDELSIRASGLPPLKVKYNRWIEGRERVSTIDSVKPVDYTSPLMVGHHEYLDNPAGQQLLNLRSVEDVLWARSRQVDVHLNSSLGTAGTWSYTIEEVVDACGNTINYSKTPRKVHQSISDGRLDLTKGDTQSPAVIEAPTYEFRVHERPRISFQGCNPEAPTKLLPGKDSRLHFNIQATDAKSLNVQLAIGEPDALEKINSDRVKQYKDIKLSAKNHGVTVTEAGTYTISGFSSNHCKGIIEMPSSCVVYTPAQPSLSVAFEPIQDKCAGSIGLMVDLSFTGSPPFNIAWKVSKDGKAMMHRKKIDRTRQQLRFTPDEAGHFRYEFISLEDSNYKGIELSDKSYAMEQTVYPLAGAAFVQKETKKCCIDDSVSVPVRLIGSGPWNLVYEVTHVGKRQRFELTNLKEALQTITTPVFKKGGSHTVTLVSIQDANGCKTPLEEMDTTIEVRRERPSAAFYTIDDHRAVSIIEGSTIDLPLRLTGDGPWTVAYETPDKRQTLRTSDRNAKLKIAAPGEYRILEVQDAYCPGFVDVKAESFGVQWYPRPRLSLPPTSANSSKVGKYQRREVCEGDEDTFEIEIFGAPPFSIAYERAHLTHKDVQHDKQSIELNAALPLVSIKTKTSPAGTWRYTFQGVSDARYDQSHDPKIEKIEVEQFVHSRPRAQFVDKEKTYNYCLEVDLAQQDADKVPIKLQGQAPFQARFRVKHELTGMTEYLTEVDIRQHESGLQVPKSMLTLGKHIVSIAEVTDANGCSRSYTEKDSRVFIVISEMPSILPTSSRTEFCVGDRLTYALQGSPPFKVEYQFNGAHKRATVSGPVFSRIAEQPGEFTILSLYDSASNCKVSVNGLNKVVHDIPSVRVSEGKNIIESIHEGDQAEIIFHLYGTPPFSLTYTRSESSKGRHNKVLETHSVSGIWEDKYIIHSSVAGTFAATEIHDAHCRISLQN</sequence>
<dbReference type="Proteomes" id="UP000013776">
    <property type="component" value="Unassembled WGS sequence"/>
</dbReference>
<dbReference type="GO" id="GO:0017056">
    <property type="term" value="F:structural constituent of nuclear pore"/>
    <property type="evidence" value="ECO:0007669"/>
    <property type="project" value="InterPro"/>
</dbReference>
<dbReference type="GO" id="GO:0006606">
    <property type="term" value="P:protein import into nucleus"/>
    <property type="evidence" value="ECO:0007669"/>
    <property type="project" value="TreeGrafter"/>
</dbReference>
<feature type="domain" description="Nucleoporin POM152 Ig-like" evidence="3">
    <location>
        <begin position="438"/>
        <end position="537"/>
    </location>
</feature>
<evidence type="ECO:0000313" key="7">
    <source>
        <dbReference type="Proteomes" id="UP000013776"/>
    </source>
</evidence>
<dbReference type="Pfam" id="PF23664">
    <property type="entry name" value="Ig_Pom152"/>
    <property type="match status" value="2"/>
</dbReference>
<evidence type="ECO:0000259" key="4">
    <source>
        <dbReference type="Pfam" id="PF24519"/>
    </source>
</evidence>
<dbReference type="Pfam" id="PF24097">
    <property type="entry name" value="TMD_POM152"/>
    <property type="match status" value="1"/>
</dbReference>
<dbReference type="PANTHER" id="PTHR28206">
    <property type="entry name" value="NUCLEOPORIN POM152"/>
    <property type="match status" value="1"/>
</dbReference>
<dbReference type="AlphaFoldDB" id="R4X6T2"/>
<evidence type="ECO:0000259" key="5">
    <source>
        <dbReference type="Pfam" id="PF24527"/>
    </source>
</evidence>
<comment type="caution">
    <text evidence="6">The sequence shown here is derived from an EMBL/GenBank/DDBJ whole genome shotgun (WGS) entry which is preliminary data.</text>
</comment>
<dbReference type="PANTHER" id="PTHR28206:SF1">
    <property type="entry name" value="NUCLEOPORIN POM152"/>
    <property type="match status" value="1"/>
</dbReference>
<dbReference type="GO" id="GO:0070762">
    <property type="term" value="C:nuclear pore transmembrane ring"/>
    <property type="evidence" value="ECO:0007669"/>
    <property type="project" value="TreeGrafter"/>
</dbReference>
<dbReference type="Pfam" id="PF24312">
    <property type="entry name" value="Ig-like_POM152"/>
    <property type="match status" value="2"/>
</dbReference>
<gene>
    <name evidence="6" type="ORF">TAPDE_000573</name>
</gene>
<dbReference type="STRING" id="1097556.R4X6T2"/>
<dbReference type="OrthoDB" id="5529162at2759"/>
<evidence type="ECO:0000259" key="2">
    <source>
        <dbReference type="Pfam" id="PF24097"/>
    </source>
</evidence>
<organism evidence="6 7">
    <name type="scientific">Taphrina deformans (strain PYCC 5710 / ATCC 11124 / CBS 356.35 / IMI 108563 / JCM 9778 / NBRC 8474)</name>
    <name type="common">Peach leaf curl fungus</name>
    <name type="synonym">Lalaria deformans</name>
    <dbReference type="NCBI Taxonomy" id="1097556"/>
    <lineage>
        <taxon>Eukaryota</taxon>
        <taxon>Fungi</taxon>
        <taxon>Dikarya</taxon>
        <taxon>Ascomycota</taxon>
        <taxon>Taphrinomycotina</taxon>
        <taxon>Taphrinomycetes</taxon>
        <taxon>Taphrinales</taxon>
        <taxon>Taphrinaceae</taxon>
        <taxon>Taphrina</taxon>
    </lineage>
</organism>
<name>R4X6T2_TAPDE</name>
<dbReference type="GO" id="GO:0006999">
    <property type="term" value="P:nuclear pore organization"/>
    <property type="evidence" value="ECO:0007669"/>
    <property type="project" value="TreeGrafter"/>
</dbReference>
<dbReference type="InterPro" id="IPR056540">
    <property type="entry name" value="TMD_POM152"/>
</dbReference>
<dbReference type="InterPro" id="IPR056542">
    <property type="entry name" value="Ig-like_POM152_1st"/>
</dbReference>
<feature type="domain" description="Nucleoporin POM152 immunoglobulin-like" evidence="1">
    <location>
        <begin position="542"/>
        <end position="641"/>
    </location>
</feature>
<evidence type="ECO:0000313" key="6">
    <source>
        <dbReference type="EMBL" id="CCG80916.1"/>
    </source>
</evidence>
<proteinExistence type="predicted"/>
<feature type="domain" description="Nucleoporin POM152 Ig-like" evidence="3">
    <location>
        <begin position="742"/>
        <end position="824"/>
    </location>
</feature>
<accession>R4X6T2</accession>
<reference evidence="6 7" key="1">
    <citation type="journal article" date="2013" name="MBio">
        <title>Genome sequencing of the plant pathogen Taphrina deformans, the causal agent of peach leaf curl.</title>
        <authorList>
            <person name="Cisse O.H."/>
            <person name="Almeida J.M.G.C.F."/>
            <person name="Fonseca A."/>
            <person name="Kumar A.A."/>
            <person name="Salojaervi J."/>
            <person name="Overmyer K."/>
            <person name="Hauser P.M."/>
            <person name="Pagni M."/>
        </authorList>
    </citation>
    <scope>NUCLEOTIDE SEQUENCE [LARGE SCALE GENOMIC DNA]</scope>
    <source>
        <strain evidence="7">PYCC 5710 / ATCC 11124 / CBS 356.35 / IMI 108563 / JCM 9778 / NBRC 8474</strain>
    </source>
</reference>
<dbReference type="InterPro" id="IPR056544">
    <property type="entry name" value="Ig_POM152"/>
</dbReference>
<feature type="domain" description="Nucleoporin POM152 immunoglobulin-like" evidence="1">
    <location>
        <begin position="856"/>
        <end position="946"/>
    </location>
</feature>
<feature type="domain" description="Nucleoporin POM152 ninth Ig-like" evidence="5">
    <location>
        <begin position="1060"/>
        <end position="1134"/>
    </location>
</feature>
<feature type="domain" description="Nucleoporin POM152 N-terminal transmembrane" evidence="2">
    <location>
        <begin position="26"/>
        <end position="111"/>
    </location>
</feature>
<dbReference type="Pfam" id="PF24527">
    <property type="entry name" value="Ig-like_Pom152_9"/>
    <property type="match status" value="1"/>
</dbReference>
<dbReference type="Pfam" id="PF24519">
    <property type="entry name" value="Ig-like_Pom152_1"/>
    <property type="match status" value="1"/>
</dbReference>
<dbReference type="VEuPathDB" id="FungiDB:TAPDE_000573"/>
<dbReference type="InterPro" id="IPR037701">
    <property type="entry name" value="Pom152"/>
</dbReference>
<keyword evidence="7" id="KW-1185">Reference proteome</keyword>
<dbReference type="InterPro" id="IPR056543">
    <property type="entry name" value="Ig-like_POM152_9th"/>
</dbReference>
<feature type="domain" description="Nucleoporin POM152 first Ig-like" evidence="4">
    <location>
        <begin position="163"/>
        <end position="266"/>
    </location>
</feature>
<dbReference type="eggNOG" id="ENOG502QQ5B">
    <property type="taxonomic scope" value="Eukaryota"/>
</dbReference>
<evidence type="ECO:0000259" key="3">
    <source>
        <dbReference type="Pfam" id="PF24312"/>
    </source>
</evidence>